<evidence type="ECO:0000259" key="3">
    <source>
        <dbReference type="SMART" id="SM00822"/>
    </source>
</evidence>
<dbReference type="KEGG" id="auh:AWM75_00135"/>
<feature type="domain" description="Ketoreductase" evidence="3">
    <location>
        <begin position="5"/>
        <end position="183"/>
    </location>
</feature>
<dbReference type="InterPro" id="IPR057326">
    <property type="entry name" value="KR_dom"/>
</dbReference>
<dbReference type="Proteomes" id="UP000062260">
    <property type="component" value="Chromosome"/>
</dbReference>
<dbReference type="AlphaFoldDB" id="A0A0X8FJI8"/>
<dbReference type="NCBIfam" id="NF009466">
    <property type="entry name" value="PRK12826.1-2"/>
    <property type="match status" value="1"/>
</dbReference>
<keyword evidence="5" id="KW-1185">Reference proteome</keyword>
<evidence type="ECO:0000313" key="4">
    <source>
        <dbReference type="EMBL" id="AMB98493.1"/>
    </source>
</evidence>
<dbReference type="Pfam" id="PF13561">
    <property type="entry name" value="adh_short_C2"/>
    <property type="match status" value="1"/>
</dbReference>
<dbReference type="PRINTS" id="PR00080">
    <property type="entry name" value="SDRFAMILY"/>
</dbReference>
<dbReference type="GO" id="GO:0016616">
    <property type="term" value="F:oxidoreductase activity, acting on the CH-OH group of donors, NAD or NADP as acceptor"/>
    <property type="evidence" value="ECO:0007669"/>
    <property type="project" value="UniProtKB-ARBA"/>
</dbReference>
<dbReference type="SMART" id="SM00822">
    <property type="entry name" value="PKS_KR"/>
    <property type="match status" value="1"/>
</dbReference>
<reference evidence="4 5" key="1">
    <citation type="journal article" date="2016" name="Genome Announc.">
        <title>Complete Genome Sequences of Aerococcus christensenii CCUG 28831T, Aerococcus sanguinicola CCUG 43001T, Aerococcus urinae CCUG 36881T, Aerococcus urinaeequi CCUG 28094T, Aerococcus urinaehominis CCUG 42038 BT, and Aerococcus viridans CCUG 4311T.</title>
        <authorList>
            <person name="Carkaci D."/>
            <person name="Dargis R."/>
            <person name="Nielsen X.C."/>
            <person name="Skovgaard O."/>
            <person name="Fuursted K."/>
            <person name="Christensen J.J."/>
        </authorList>
    </citation>
    <scope>NUCLEOTIDE SEQUENCE [LARGE SCALE GENOMIC DNA]</scope>
    <source>
        <strain evidence="4 5">CCUG42038B</strain>
    </source>
</reference>
<dbReference type="InterPro" id="IPR002347">
    <property type="entry name" value="SDR_fam"/>
</dbReference>
<keyword evidence="2" id="KW-0560">Oxidoreductase</keyword>
<accession>A0A0X8FJI8</accession>
<gene>
    <name evidence="4" type="ORF">AWM75_00135</name>
</gene>
<dbReference type="EMBL" id="CP014163">
    <property type="protein sequence ID" value="AMB98493.1"/>
    <property type="molecule type" value="Genomic_DNA"/>
</dbReference>
<evidence type="ECO:0000313" key="5">
    <source>
        <dbReference type="Proteomes" id="UP000062260"/>
    </source>
</evidence>
<protein>
    <submittedName>
        <fullName evidence="4">Beta-ketoacyl-ACP reductase</fullName>
    </submittedName>
</protein>
<dbReference type="OrthoDB" id="9803333at2"/>
<dbReference type="InterPro" id="IPR036291">
    <property type="entry name" value="NAD(P)-bd_dom_sf"/>
</dbReference>
<dbReference type="PROSITE" id="PS00061">
    <property type="entry name" value="ADH_SHORT"/>
    <property type="match status" value="1"/>
</dbReference>
<dbReference type="SUPFAM" id="SSF51735">
    <property type="entry name" value="NAD(P)-binding Rossmann-fold domains"/>
    <property type="match status" value="1"/>
</dbReference>
<organism evidence="4 5">
    <name type="scientific">Aerococcus urinaehominis</name>
    <dbReference type="NCBI Taxonomy" id="128944"/>
    <lineage>
        <taxon>Bacteria</taxon>
        <taxon>Bacillati</taxon>
        <taxon>Bacillota</taxon>
        <taxon>Bacilli</taxon>
        <taxon>Lactobacillales</taxon>
        <taxon>Aerococcaceae</taxon>
        <taxon>Aerococcus</taxon>
    </lineage>
</organism>
<dbReference type="PRINTS" id="PR00081">
    <property type="entry name" value="GDHRDH"/>
</dbReference>
<dbReference type="RefSeq" id="WP_067977152.1">
    <property type="nucleotide sequence ID" value="NZ_CP014163.1"/>
</dbReference>
<dbReference type="PANTHER" id="PTHR42760">
    <property type="entry name" value="SHORT-CHAIN DEHYDROGENASES/REDUCTASES FAMILY MEMBER"/>
    <property type="match status" value="1"/>
</dbReference>
<reference evidence="5" key="2">
    <citation type="submission" date="2016-01" db="EMBL/GenBank/DDBJ databases">
        <title>Six Aerococcus type strain genome sequencing and assembly using PacBio and Illumina Hiseq.</title>
        <authorList>
            <person name="Carkaci D."/>
            <person name="Dargis R."/>
            <person name="Nielsen X.C."/>
            <person name="Skovgaard O."/>
            <person name="Fuursted K."/>
            <person name="Christensen J.J."/>
        </authorList>
    </citation>
    <scope>NUCLEOTIDE SEQUENCE [LARGE SCALE GENOMIC DNA]</scope>
    <source>
        <strain evidence="5">CCUG42038B</strain>
    </source>
</reference>
<comment type="similarity">
    <text evidence="1">Belongs to the short-chain dehydrogenases/reductases (SDR) family.</text>
</comment>
<proteinExistence type="inferred from homology"/>
<dbReference type="InterPro" id="IPR020904">
    <property type="entry name" value="Sc_DH/Rdtase_CS"/>
</dbReference>
<dbReference type="FunFam" id="3.40.50.720:FF:000173">
    <property type="entry name" value="3-oxoacyl-[acyl-carrier protein] reductase"/>
    <property type="match status" value="1"/>
</dbReference>
<evidence type="ECO:0000256" key="1">
    <source>
        <dbReference type="ARBA" id="ARBA00006484"/>
    </source>
</evidence>
<dbReference type="Gene3D" id="3.40.50.720">
    <property type="entry name" value="NAD(P)-binding Rossmann-like Domain"/>
    <property type="match status" value="1"/>
</dbReference>
<dbReference type="PANTHER" id="PTHR42760:SF40">
    <property type="entry name" value="3-OXOACYL-[ACYL-CARRIER-PROTEIN] REDUCTASE, CHLOROPLASTIC"/>
    <property type="match status" value="1"/>
</dbReference>
<name>A0A0X8FJI8_9LACT</name>
<sequence>MSDKKTVVITGGSRGIGAAIAHRYAQENYNIAIISRSGSQADHIQALEAEGVQVVDLKGDIADSDFAKAAIKEIRSHFGRIDVLVNNAGITKDGLMMRMKSDAFDDVLAVNLKGAFNMMQAVSKVMLKQKAGAIINMASVVAQTGNVGQVNYAASKAGLIGMTKTAARELGGFGITVNAIAPGYIETEMTDAIPNENKAAMLAMIPLGRFGQVDEIADVCYHLSQATYITGSTIDVNGGMYMN</sequence>
<dbReference type="CDD" id="cd05333">
    <property type="entry name" value="BKR_SDR_c"/>
    <property type="match status" value="1"/>
</dbReference>
<evidence type="ECO:0000256" key="2">
    <source>
        <dbReference type="ARBA" id="ARBA00023002"/>
    </source>
</evidence>
<dbReference type="STRING" id="128944.AWM75_00135"/>
<dbReference type="GO" id="GO:0030497">
    <property type="term" value="P:fatty acid elongation"/>
    <property type="evidence" value="ECO:0007669"/>
    <property type="project" value="TreeGrafter"/>
</dbReference>